<feature type="region of interest" description="Disordered" evidence="1">
    <location>
        <begin position="1"/>
        <end position="27"/>
    </location>
</feature>
<evidence type="ECO:0000256" key="1">
    <source>
        <dbReference type="SAM" id="MobiDB-lite"/>
    </source>
</evidence>
<proteinExistence type="predicted"/>
<sequence length="121" mass="13849">MRIVEGNNTENKKPEQKDNTLTQCRKPTFTGEGAVNRIWGNGRKPFLNNSIKSREASVPQRTSFEHYRAPAVRGVDRKLLSISEPHSFVIGWHSPLLVYPFCSFCYNMDTKNAHMRRGSLP</sequence>
<dbReference type="EMBL" id="BMAO01025270">
    <property type="protein sequence ID" value="GFR01484.1"/>
    <property type="molecule type" value="Genomic_DNA"/>
</dbReference>
<accession>A0A8X6GEG2</accession>
<keyword evidence="3" id="KW-1185">Reference proteome</keyword>
<protein>
    <submittedName>
        <fullName evidence="2">Uncharacterized protein</fullName>
    </submittedName>
</protein>
<dbReference type="Proteomes" id="UP000887116">
    <property type="component" value="Unassembled WGS sequence"/>
</dbReference>
<evidence type="ECO:0000313" key="3">
    <source>
        <dbReference type="Proteomes" id="UP000887116"/>
    </source>
</evidence>
<name>A0A8X6GEG2_TRICU</name>
<evidence type="ECO:0000313" key="2">
    <source>
        <dbReference type="EMBL" id="GFR01484.1"/>
    </source>
</evidence>
<reference evidence="2" key="1">
    <citation type="submission" date="2020-07" db="EMBL/GenBank/DDBJ databases">
        <title>Multicomponent nature underlies the extraordinary mechanical properties of spider dragline silk.</title>
        <authorList>
            <person name="Kono N."/>
            <person name="Nakamura H."/>
            <person name="Mori M."/>
            <person name="Yoshida Y."/>
            <person name="Ohtoshi R."/>
            <person name="Malay A.D."/>
            <person name="Moran D.A.P."/>
            <person name="Tomita M."/>
            <person name="Numata K."/>
            <person name="Arakawa K."/>
        </authorList>
    </citation>
    <scope>NUCLEOTIDE SEQUENCE</scope>
</reference>
<comment type="caution">
    <text evidence="2">The sequence shown here is derived from an EMBL/GenBank/DDBJ whole genome shotgun (WGS) entry which is preliminary data.</text>
</comment>
<dbReference type="AlphaFoldDB" id="A0A8X6GEG2"/>
<gene>
    <name evidence="2" type="ORF">TNCT_141341</name>
</gene>
<organism evidence="2 3">
    <name type="scientific">Trichonephila clavata</name>
    <name type="common">Joro spider</name>
    <name type="synonym">Nephila clavata</name>
    <dbReference type="NCBI Taxonomy" id="2740835"/>
    <lineage>
        <taxon>Eukaryota</taxon>
        <taxon>Metazoa</taxon>
        <taxon>Ecdysozoa</taxon>
        <taxon>Arthropoda</taxon>
        <taxon>Chelicerata</taxon>
        <taxon>Arachnida</taxon>
        <taxon>Araneae</taxon>
        <taxon>Araneomorphae</taxon>
        <taxon>Entelegynae</taxon>
        <taxon>Araneoidea</taxon>
        <taxon>Nephilidae</taxon>
        <taxon>Trichonephila</taxon>
    </lineage>
</organism>